<accession>A0A5B7F7F5</accession>
<reference evidence="2 3" key="1">
    <citation type="submission" date="2019-05" db="EMBL/GenBank/DDBJ databases">
        <title>Another draft genome of Portunus trituberculatus and its Hox gene families provides insights of decapod evolution.</title>
        <authorList>
            <person name="Jeong J.-H."/>
            <person name="Song I."/>
            <person name="Kim S."/>
            <person name="Choi T."/>
            <person name="Kim D."/>
            <person name="Ryu S."/>
            <person name="Kim W."/>
        </authorList>
    </citation>
    <scope>NUCLEOTIDE SEQUENCE [LARGE SCALE GENOMIC DNA]</scope>
    <source>
        <tissue evidence="2">Muscle</tissue>
    </source>
</reference>
<dbReference type="EMBL" id="VSRR010004891">
    <property type="protein sequence ID" value="MPC41013.1"/>
    <property type="molecule type" value="Genomic_DNA"/>
</dbReference>
<keyword evidence="1" id="KW-0732">Signal</keyword>
<feature type="signal peptide" evidence="1">
    <location>
        <begin position="1"/>
        <end position="29"/>
    </location>
</feature>
<evidence type="ECO:0000313" key="3">
    <source>
        <dbReference type="Proteomes" id="UP000324222"/>
    </source>
</evidence>
<organism evidence="2 3">
    <name type="scientific">Portunus trituberculatus</name>
    <name type="common">Swimming crab</name>
    <name type="synonym">Neptunus trituberculatus</name>
    <dbReference type="NCBI Taxonomy" id="210409"/>
    <lineage>
        <taxon>Eukaryota</taxon>
        <taxon>Metazoa</taxon>
        <taxon>Ecdysozoa</taxon>
        <taxon>Arthropoda</taxon>
        <taxon>Crustacea</taxon>
        <taxon>Multicrustacea</taxon>
        <taxon>Malacostraca</taxon>
        <taxon>Eumalacostraca</taxon>
        <taxon>Eucarida</taxon>
        <taxon>Decapoda</taxon>
        <taxon>Pleocyemata</taxon>
        <taxon>Brachyura</taxon>
        <taxon>Eubrachyura</taxon>
        <taxon>Portunoidea</taxon>
        <taxon>Portunidae</taxon>
        <taxon>Portuninae</taxon>
        <taxon>Portunus</taxon>
    </lineage>
</organism>
<proteinExistence type="predicted"/>
<evidence type="ECO:0000256" key="1">
    <source>
        <dbReference type="SAM" id="SignalP"/>
    </source>
</evidence>
<dbReference type="AlphaFoldDB" id="A0A5B7F7F5"/>
<evidence type="ECO:0000313" key="2">
    <source>
        <dbReference type="EMBL" id="MPC41013.1"/>
    </source>
</evidence>
<sequence length="211" mass="23025">MITHSRAPRGVVMVLVICHCAFPPVYTHGQSNGSTSYCPHRHALKEETQIPEASVVERETRPSNIVNLHTATYTTANTYLPRTVTVHRPKVQIVHSVVVTSPQHTTQTEVLTVTFTTTALTTTTATRLLHTTTTLVPPRLPPVTSTSTLVVERPVTSLVPSVSYVTPVQTVVEFLTKRMTTGVSSHAPATPSTYTITDTIVFTVCPPEVFL</sequence>
<evidence type="ECO:0008006" key="4">
    <source>
        <dbReference type="Google" id="ProtNLM"/>
    </source>
</evidence>
<keyword evidence="3" id="KW-1185">Reference proteome</keyword>
<dbReference type="Proteomes" id="UP000324222">
    <property type="component" value="Unassembled WGS sequence"/>
</dbReference>
<comment type="caution">
    <text evidence="2">The sequence shown here is derived from an EMBL/GenBank/DDBJ whole genome shotgun (WGS) entry which is preliminary data.</text>
</comment>
<gene>
    <name evidence="2" type="ORF">E2C01_034593</name>
</gene>
<name>A0A5B7F7F5_PORTR</name>
<protein>
    <recommendedName>
        <fullName evidence="4">Zonadhesin</fullName>
    </recommendedName>
</protein>
<feature type="chain" id="PRO_5022897929" description="Zonadhesin" evidence="1">
    <location>
        <begin position="30"/>
        <end position="211"/>
    </location>
</feature>